<dbReference type="EC" id="2.1.1.60" evidence="3"/>
<evidence type="ECO:0000256" key="8">
    <source>
        <dbReference type="ARBA" id="ARBA00023242"/>
    </source>
</evidence>
<evidence type="ECO:0000256" key="6">
    <source>
        <dbReference type="ARBA" id="ARBA00022603"/>
    </source>
</evidence>
<dbReference type="PANTHER" id="PTHR13539">
    <property type="entry name" value="CALMODULIN-LYSINE N-METHYLTRANSFERASE"/>
    <property type="match status" value="1"/>
</dbReference>
<evidence type="ECO:0000313" key="9">
    <source>
        <dbReference type="EMBL" id="KAJ0220500.1"/>
    </source>
</evidence>
<evidence type="ECO:0000256" key="2">
    <source>
        <dbReference type="ARBA" id="ARBA00004496"/>
    </source>
</evidence>
<organism evidence="9 10">
    <name type="scientific">Lactuca sativa</name>
    <name type="common">Garden lettuce</name>
    <dbReference type="NCBI Taxonomy" id="4236"/>
    <lineage>
        <taxon>Eukaryota</taxon>
        <taxon>Viridiplantae</taxon>
        <taxon>Streptophyta</taxon>
        <taxon>Embryophyta</taxon>
        <taxon>Tracheophyta</taxon>
        <taxon>Spermatophyta</taxon>
        <taxon>Magnoliopsida</taxon>
        <taxon>eudicotyledons</taxon>
        <taxon>Gunneridae</taxon>
        <taxon>Pentapetalae</taxon>
        <taxon>asterids</taxon>
        <taxon>campanulids</taxon>
        <taxon>Asterales</taxon>
        <taxon>Asteraceae</taxon>
        <taxon>Cichorioideae</taxon>
        <taxon>Cichorieae</taxon>
        <taxon>Lactucinae</taxon>
        <taxon>Lactuca</taxon>
    </lineage>
</organism>
<keyword evidence="8" id="KW-0539">Nucleus</keyword>
<dbReference type="GO" id="GO:0018025">
    <property type="term" value="F:calmodulin-lysine N-methyltransferase activity"/>
    <property type="evidence" value="ECO:0000318"/>
    <property type="project" value="GO_Central"/>
</dbReference>
<dbReference type="GO" id="GO:0005737">
    <property type="term" value="C:cytoplasm"/>
    <property type="evidence" value="ECO:0007669"/>
    <property type="project" value="UniProtKB-SubCell"/>
</dbReference>
<dbReference type="AlphaFoldDB" id="A0A9R1WDM3"/>
<keyword evidence="6" id="KW-0489">Methyltransferase</keyword>
<dbReference type="CDD" id="cd02440">
    <property type="entry name" value="AdoMet_MTases"/>
    <property type="match status" value="1"/>
</dbReference>
<dbReference type="PANTHER" id="PTHR13539:SF3">
    <property type="entry name" value="CALMODULIN-LYSINE N-METHYLTRANSFERASE"/>
    <property type="match status" value="1"/>
</dbReference>
<dbReference type="OrthoDB" id="413520at2759"/>
<protein>
    <recommendedName>
        <fullName evidence="4">Calmodulin-lysine N-methyltransferase</fullName>
        <ecNumber evidence="3">2.1.1.60</ecNumber>
    </recommendedName>
</protein>
<dbReference type="InterPro" id="IPR029063">
    <property type="entry name" value="SAM-dependent_MTases_sf"/>
</dbReference>
<evidence type="ECO:0000256" key="4">
    <source>
        <dbReference type="ARBA" id="ARBA00020594"/>
    </source>
</evidence>
<dbReference type="GO" id="GO:0005634">
    <property type="term" value="C:nucleus"/>
    <property type="evidence" value="ECO:0007669"/>
    <property type="project" value="UniProtKB-SubCell"/>
</dbReference>
<keyword evidence="5" id="KW-0963">Cytoplasm</keyword>
<dbReference type="InterPro" id="IPR025800">
    <property type="entry name" value="CaM-Lys-N-MeTrfase"/>
</dbReference>
<evidence type="ECO:0000313" key="10">
    <source>
        <dbReference type="Proteomes" id="UP000235145"/>
    </source>
</evidence>
<dbReference type="Gene3D" id="3.40.50.150">
    <property type="entry name" value="Vaccinia Virus protein VP39"/>
    <property type="match status" value="1"/>
</dbReference>
<evidence type="ECO:0000256" key="5">
    <source>
        <dbReference type="ARBA" id="ARBA00022490"/>
    </source>
</evidence>
<keyword evidence="10" id="KW-1185">Reference proteome</keyword>
<dbReference type="GO" id="GO:0032259">
    <property type="term" value="P:methylation"/>
    <property type="evidence" value="ECO:0007669"/>
    <property type="project" value="UniProtKB-KW"/>
</dbReference>
<comment type="caution">
    <text evidence="9">The sequence shown here is derived from an EMBL/GenBank/DDBJ whole genome shotgun (WGS) entry which is preliminary data.</text>
</comment>
<sequence length="315" mass="35566">MENGRKASSLRWGILRRALIPSSSSTASDEQSEKGIKRISRKANQGFSLIPFRLVDNAKLEHKEVISPSLPKATEACVCYTLPNHNATELFLYQRVDNHANLEDFKICNTFDIDNTGLVCSWPSEEVLAYHCLSQLDLFRCKRVIELGSGYGLAGLLVAAVTEALEVVISDGNPQVVDYIQRNINANSSVFGCTKVKSMMLHWNHEELSDISNSFDIIIASDCTFFKEFHKGLVQTIKCLLKKEGHSEAIFLGPKRGNSLDEFLLEVKESGLQFTVNEIYNSEVWRRHESFVNGDTSWPNYEKDHCYPLLVRITL</sequence>
<dbReference type="Gramene" id="rna-gnl|WGS:NBSK|LSAT_2X76041_mrna">
    <property type="protein sequence ID" value="cds-PLY84672.1"/>
    <property type="gene ID" value="gene-LSAT_2X76041"/>
</dbReference>
<evidence type="ECO:0000256" key="1">
    <source>
        <dbReference type="ARBA" id="ARBA00004123"/>
    </source>
</evidence>
<dbReference type="EMBL" id="NBSK02000002">
    <property type="protein sequence ID" value="KAJ0220500.1"/>
    <property type="molecule type" value="Genomic_DNA"/>
</dbReference>
<gene>
    <name evidence="9" type="ORF">LSAT_V11C200077730</name>
</gene>
<accession>A0A9R1WDM3</accession>
<evidence type="ECO:0000256" key="3">
    <source>
        <dbReference type="ARBA" id="ARBA00011914"/>
    </source>
</evidence>
<comment type="subcellular location">
    <subcellularLocation>
        <location evidence="2">Cytoplasm</location>
    </subcellularLocation>
    <subcellularLocation>
        <location evidence="1">Nucleus</location>
    </subcellularLocation>
</comment>
<reference evidence="9 10" key="1">
    <citation type="journal article" date="2017" name="Nat. Commun.">
        <title>Genome assembly with in vitro proximity ligation data and whole-genome triplication in lettuce.</title>
        <authorList>
            <person name="Reyes-Chin-Wo S."/>
            <person name="Wang Z."/>
            <person name="Yang X."/>
            <person name="Kozik A."/>
            <person name="Arikit S."/>
            <person name="Song C."/>
            <person name="Xia L."/>
            <person name="Froenicke L."/>
            <person name="Lavelle D.O."/>
            <person name="Truco M.J."/>
            <person name="Xia R."/>
            <person name="Zhu S."/>
            <person name="Xu C."/>
            <person name="Xu H."/>
            <person name="Xu X."/>
            <person name="Cox K."/>
            <person name="Korf I."/>
            <person name="Meyers B.C."/>
            <person name="Michelmore R.W."/>
        </authorList>
    </citation>
    <scope>NUCLEOTIDE SEQUENCE [LARGE SCALE GENOMIC DNA]</scope>
    <source>
        <strain evidence="10">cv. Salinas</strain>
        <tissue evidence="9">Seedlings</tissue>
    </source>
</reference>
<dbReference type="Pfam" id="PF10294">
    <property type="entry name" value="Methyltransf_16"/>
    <property type="match status" value="1"/>
</dbReference>
<dbReference type="SUPFAM" id="SSF53335">
    <property type="entry name" value="S-adenosyl-L-methionine-dependent methyltransferases"/>
    <property type="match status" value="1"/>
</dbReference>
<dbReference type="InterPro" id="IPR019410">
    <property type="entry name" value="Methyltransf_16"/>
</dbReference>
<dbReference type="Proteomes" id="UP000235145">
    <property type="component" value="Unassembled WGS sequence"/>
</dbReference>
<name>A0A9R1WDM3_LACSA</name>
<evidence type="ECO:0000256" key="7">
    <source>
        <dbReference type="ARBA" id="ARBA00022679"/>
    </source>
</evidence>
<keyword evidence="7" id="KW-0808">Transferase</keyword>
<proteinExistence type="predicted"/>